<dbReference type="OrthoDB" id="7583562at2"/>
<protein>
    <submittedName>
        <fullName evidence="3">Uncharacterized protein</fullName>
    </submittedName>
</protein>
<name>A0A1E3LYD3_9SPHN</name>
<evidence type="ECO:0000256" key="2">
    <source>
        <dbReference type="SAM" id="SignalP"/>
    </source>
</evidence>
<keyword evidence="1" id="KW-0802">TPR repeat</keyword>
<proteinExistence type="predicted"/>
<dbReference type="EMBL" id="MDDS01000019">
    <property type="protein sequence ID" value="ODP38105.1"/>
    <property type="molecule type" value="Genomic_DNA"/>
</dbReference>
<dbReference type="RefSeq" id="WP_069320152.1">
    <property type="nucleotide sequence ID" value="NZ_MDDS01000019.1"/>
</dbReference>
<evidence type="ECO:0000313" key="3">
    <source>
        <dbReference type="EMBL" id="ODP38105.1"/>
    </source>
</evidence>
<feature type="chain" id="PRO_5009132178" evidence="2">
    <location>
        <begin position="23"/>
        <end position="120"/>
    </location>
</feature>
<dbReference type="Proteomes" id="UP000094487">
    <property type="component" value="Unassembled WGS sequence"/>
</dbReference>
<dbReference type="SUPFAM" id="SSF48452">
    <property type="entry name" value="TPR-like"/>
    <property type="match status" value="1"/>
</dbReference>
<dbReference type="PROSITE" id="PS50005">
    <property type="entry name" value="TPR"/>
    <property type="match status" value="1"/>
</dbReference>
<dbReference type="STRING" id="1888892.BFL28_15365"/>
<evidence type="ECO:0000313" key="4">
    <source>
        <dbReference type="Proteomes" id="UP000094487"/>
    </source>
</evidence>
<keyword evidence="4" id="KW-1185">Reference proteome</keyword>
<sequence>MRAIVAALALTAPLALMPAAQAERLEGPYAHATIQRGDYATAERKLAAEARVFPNKPEVLLNLAAIYAKTGRVSDARALYDRVLSLEPVAMDVADGQVAPSHLIANRGLRLLDSARMAAR</sequence>
<accession>A0A1E3LYD3</accession>
<comment type="caution">
    <text evidence="3">The sequence shown here is derived from an EMBL/GenBank/DDBJ whole genome shotgun (WGS) entry which is preliminary data.</text>
</comment>
<dbReference type="InterPro" id="IPR011990">
    <property type="entry name" value="TPR-like_helical_dom_sf"/>
</dbReference>
<gene>
    <name evidence="3" type="ORF">BFL28_15365</name>
</gene>
<feature type="repeat" description="TPR" evidence="1">
    <location>
        <begin position="57"/>
        <end position="90"/>
    </location>
</feature>
<keyword evidence="2" id="KW-0732">Signal</keyword>
<organism evidence="3 4">
    <name type="scientific">Sphingomonas turrisvirgatae</name>
    <dbReference type="NCBI Taxonomy" id="1888892"/>
    <lineage>
        <taxon>Bacteria</taxon>
        <taxon>Pseudomonadati</taxon>
        <taxon>Pseudomonadota</taxon>
        <taxon>Alphaproteobacteria</taxon>
        <taxon>Sphingomonadales</taxon>
        <taxon>Sphingomonadaceae</taxon>
        <taxon>Sphingomonas</taxon>
    </lineage>
</organism>
<dbReference type="Gene3D" id="1.25.40.10">
    <property type="entry name" value="Tetratricopeptide repeat domain"/>
    <property type="match status" value="1"/>
</dbReference>
<reference evidence="3 4" key="1">
    <citation type="submission" date="2016-08" db="EMBL/GenBank/DDBJ databases">
        <title>Draft genome of the agarase producing Sphingomonas sp. MCT13.</title>
        <authorList>
            <person name="D'Andrea M.M."/>
            <person name="Rossolini G.M."/>
            <person name="Thaller M.C."/>
        </authorList>
    </citation>
    <scope>NUCLEOTIDE SEQUENCE [LARGE SCALE GENOMIC DNA]</scope>
    <source>
        <strain evidence="3 4">MCT13</strain>
    </source>
</reference>
<dbReference type="AlphaFoldDB" id="A0A1E3LYD3"/>
<dbReference type="Pfam" id="PF14559">
    <property type="entry name" value="TPR_19"/>
    <property type="match status" value="1"/>
</dbReference>
<feature type="signal peptide" evidence="2">
    <location>
        <begin position="1"/>
        <end position="22"/>
    </location>
</feature>
<evidence type="ECO:0000256" key="1">
    <source>
        <dbReference type="PROSITE-ProRule" id="PRU00339"/>
    </source>
</evidence>
<dbReference type="InterPro" id="IPR019734">
    <property type="entry name" value="TPR_rpt"/>
</dbReference>